<sequence>MERQYNEAAARAVLGYLYDHDMYMLAEQFCIDCPYLGMDQSTFERGRIPVNVLQKPLEQVMKEFIAMQSQLLQLVNICSSVVAFPHTDSPIVLVGHLINVLKSSGTGQVFDAVISTLPSYNGWDDSTPHPPSQPPPPDTAPRDEVQNMNASAHNSTVSSLATDTLHSVNASVVSPNESITRCVEPQPIPMVVEKLTEPINISTFQNSPVNGKRITPDSIPSPGDKQSNPPANNTNNPTVTLSPHCTNHPNKPPVSVTLKPSQETELLATTNPPKVTSVRNEPTSENTRTLHGVTIVGVDPPRSNATPLDNPILPGTASSRSTSSRKRTHIRILDFGTPPFKRDSPATAYCSSANRQPSPPPMKTPYIHAIPVLKFPPSAERSLEQQRRSVLSQPPVQTEQLKPKKVNAKRRLKRLGLRKRSKRTVSSITIKNKLVAETILRTKKLTPKAVPRQPDTPFTSCQPSATKLVQGNHPKDEPASSSSINYVSPIRSTTSQLLHNTKEPSPTKEGPVVRPLSGSPPRALMPPGSPGCPVDPLAIYPMTPRFLTRPLQPLCMLSPLLGPLDLSSISQIKSISHTKPSDINTPCYPITPGCAITPSPPPDSVSYYEGKPPPPVCTGREGNRAEDEAYDSEPSEEANGASREPQLTLTTNDEEITIRYQEGQRQLGPLRERDSEYDERLASRIEIDNGHRVFQIAISPIINLFEK</sequence>
<feature type="region of interest" description="Disordered" evidence="1">
    <location>
        <begin position="121"/>
        <end position="145"/>
    </location>
</feature>
<organism evidence="2 3">
    <name type="scientific">Anopheles christyi</name>
    <dbReference type="NCBI Taxonomy" id="43041"/>
    <lineage>
        <taxon>Eukaryota</taxon>
        <taxon>Metazoa</taxon>
        <taxon>Ecdysozoa</taxon>
        <taxon>Arthropoda</taxon>
        <taxon>Hexapoda</taxon>
        <taxon>Insecta</taxon>
        <taxon>Pterygota</taxon>
        <taxon>Neoptera</taxon>
        <taxon>Endopterygota</taxon>
        <taxon>Diptera</taxon>
        <taxon>Nematocera</taxon>
        <taxon>Culicoidea</taxon>
        <taxon>Culicidae</taxon>
        <taxon>Anophelinae</taxon>
        <taxon>Anopheles</taxon>
    </lineage>
</organism>
<feature type="compositionally biased region" description="Low complexity" evidence="1">
    <location>
        <begin position="228"/>
        <end position="240"/>
    </location>
</feature>
<feature type="region of interest" description="Disordered" evidence="1">
    <location>
        <begin position="601"/>
        <end position="653"/>
    </location>
</feature>
<dbReference type="Proteomes" id="UP000075881">
    <property type="component" value="Unassembled WGS sequence"/>
</dbReference>
<protein>
    <recommendedName>
        <fullName evidence="4">LisH domain-containing protein</fullName>
    </recommendedName>
</protein>
<dbReference type="EnsemblMetazoa" id="ACHR001834-RA">
    <property type="protein sequence ID" value="ACHR001834-PA"/>
    <property type="gene ID" value="ACHR001834"/>
</dbReference>
<feature type="region of interest" description="Disordered" evidence="1">
    <location>
        <begin position="203"/>
        <end position="327"/>
    </location>
</feature>
<dbReference type="AlphaFoldDB" id="A0A182JTK2"/>
<name>A0A182JTK2_9DIPT</name>
<evidence type="ECO:0008006" key="4">
    <source>
        <dbReference type="Google" id="ProtNLM"/>
    </source>
</evidence>
<feature type="region of interest" description="Disordered" evidence="1">
    <location>
        <begin position="379"/>
        <end position="402"/>
    </location>
</feature>
<feature type="region of interest" description="Disordered" evidence="1">
    <location>
        <begin position="447"/>
        <end position="529"/>
    </location>
</feature>
<evidence type="ECO:0000256" key="1">
    <source>
        <dbReference type="SAM" id="MobiDB-lite"/>
    </source>
</evidence>
<feature type="compositionally biased region" description="Polar residues" evidence="1">
    <location>
        <begin position="388"/>
        <end position="400"/>
    </location>
</feature>
<feature type="compositionally biased region" description="Polar residues" evidence="1">
    <location>
        <begin position="258"/>
        <end position="289"/>
    </location>
</feature>
<feature type="compositionally biased region" description="Polar residues" evidence="1">
    <location>
        <begin position="479"/>
        <end position="499"/>
    </location>
</feature>
<feature type="compositionally biased region" description="Pro residues" evidence="1">
    <location>
        <begin position="128"/>
        <end position="139"/>
    </location>
</feature>
<accession>A0A182JTK2</accession>
<evidence type="ECO:0000313" key="3">
    <source>
        <dbReference type="Proteomes" id="UP000075881"/>
    </source>
</evidence>
<keyword evidence="3" id="KW-1185">Reference proteome</keyword>
<proteinExistence type="predicted"/>
<feature type="compositionally biased region" description="Polar residues" evidence="1">
    <location>
        <begin position="456"/>
        <end position="469"/>
    </location>
</feature>
<evidence type="ECO:0000313" key="2">
    <source>
        <dbReference type="EnsemblMetazoa" id="ACHR001834-PA"/>
    </source>
</evidence>
<reference evidence="2" key="2">
    <citation type="submission" date="2020-05" db="UniProtKB">
        <authorList>
            <consortium name="EnsemblMetazoa"/>
        </authorList>
    </citation>
    <scope>IDENTIFICATION</scope>
    <source>
        <strain evidence="2">ACHKN1017</strain>
    </source>
</reference>
<dbReference type="VEuPathDB" id="VectorBase:ACHR001834"/>
<reference evidence="3" key="1">
    <citation type="submission" date="2013-03" db="EMBL/GenBank/DDBJ databases">
        <title>The Genome Sequence of Anopheles christyi ACHKN1017.</title>
        <authorList>
            <consortium name="The Broad Institute Genomics Platform"/>
            <person name="Neafsey D.E."/>
            <person name="Besansky N."/>
            <person name="Walker B."/>
            <person name="Young S.K."/>
            <person name="Zeng Q."/>
            <person name="Gargeya S."/>
            <person name="Fitzgerald M."/>
            <person name="Haas B."/>
            <person name="Abouelleil A."/>
            <person name="Allen A.W."/>
            <person name="Alvarado L."/>
            <person name="Arachchi H.M."/>
            <person name="Berlin A.M."/>
            <person name="Chapman S.B."/>
            <person name="Gainer-Dewar J."/>
            <person name="Goldberg J."/>
            <person name="Griggs A."/>
            <person name="Gujja S."/>
            <person name="Hansen M."/>
            <person name="Howarth C."/>
            <person name="Imamovic A."/>
            <person name="Ireland A."/>
            <person name="Larimer J."/>
            <person name="McCowan C."/>
            <person name="Murphy C."/>
            <person name="Pearson M."/>
            <person name="Poon T.W."/>
            <person name="Priest M."/>
            <person name="Roberts A."/>
            <person name="Saif S."/>
            <person name="Shea T."/>
            <person name="Sisk P."/>
            <person name="Sykes S."/>
            <person name="Wortman J."/>
            <person name="Nusbaum C."/>
            <person name="Birren B."/>
        </authorList>
    </citation>
    <scope>NUCLEOTIDE SEQUENCE [LARGE SCALE GENOMIC DNA]</scope>
    <source>
        <strain evidence="3">ACHKN1017</strain>
    </source>
</reference>
<dbReference type="STRING" id="43041.A0A182JTK2"/>